<feature type="transmembrane region" description="Helical" evidence="1">
    <location>
        <begin position="72"/>
        <end position="92"/>
    </location>
</feature>
<accession>A0ABP9ANT6</accession>
<keyword evidence="3" id="KW-1185">Reference proteome</keyword>
<protein>
    <submittedName>
        <fullName evidence="2">Uncharacterized protein</fullName>
    </submittedName>
</protein>
<feature type="transmembrane region" description="Helical" evidence="1">
    <location>
        <begin position="31"/>
        <end position="52"/>
    </location>
</feature>
<sequence length="168" mass="18121">MSLDGREMNEINPYAPPEAAVVDIGAQAPALWNPGAATAWCLLFTPAFGAILQMKNWHALGEPARAARSRAWAIGTAVFTVLVAIAGIALPISLAVDRALNLSSFVLLLVWYFADGREQVVFVKARFGAGYPRRRWMAPLLIGLAVLLAFSLLAMAALFVVMRARGEL</sequence>
<organism evidence="2 3">
    <name type="scientific">Lysobacter hankyongensis</name>
    <dbReference type="NCBI Taxonomy" id="1176535"/>
    <lineage>
        <taxon>Bacteria</taxon>
        <taxon>Pseudomonadati</taxon>
        <taxon>Pseudomonadota</taxon>
        <taxon>Gammaproteobacteria</taxon>
        <taxon>Lysobacterales</taxon>
        <taxon>Lysobacteraceae</taxon>
        <taxon>Lysobacter</taxon>
    </lineage>
</organism>
<dbReference type="RefSeq" id="WP_345301769.1">
    <property type="nucleotide sequence ID" value="NZ_BAABJE010000001.1"/>
</dbReference>
<feature type="transmembrane region" description="Helical" evidence="1">
    <location>
        <begin position="136"/>
        <end position="162"/>
    </location>
</feature>
<evidence type="ECO:0000313" key="2">
    <source>
        <dbReference type="EMBL" id="GAA4784055.1"/>
    </source>
</evidence>
<proteinExistence type="predicted"/>
<keyword evidence="1" id="KW-0472">Membrane</keyword>
<keyword evidence="1" id="KW-1133">Transmembrane helix</keyword>
<evidence type="ECO:0000313" key="3">
    <source>
        <dbReference type="Proteomes" id="UP001499959"/>
    </source>
</evidence>
<name>A0ABP9ANT6_9GAMM</name>
<comment type="caution">
    <text evidence="2">The sequence shown here is derived from an EMBL/GenBank/DDBJ whole genome shotgun (WGS) entry which is preliminary data.</text>
</comment>
<keyword evidence="1" id="KW-0812">Transmembrane</keyword>
<reference evidence="3" key="1">
    <citation type="journal article" date="2019" name="Int. J. Syst. Evol. Microbiol.">
        <title>The Global Catalogue of Microorganisms (GCM) 10K type strain sequencing project: providing services to taxonomists for standard genome sequencing and annotation.</title>
        <authorList>
            <consortium name="The Broad Institute Genomics Platform"/>
            <consortium name="The Broad Institute Genome Sequencing Center for Infectious Disease"/>
            <person name="Wu L."/>
            <person name="Ma J."/>
        </authorList>
    </citation>
    <scope>NUCLEOTIDE SEQUENCE [LARGE SCALE GENOMIC DNA]</scope>
    <source>
        <strain evidence="3">JCM 18204</strain>
    </source>
</reference>
<evidence type="ECO:0000256" key="1">
    <source>
        <dbReference type="SAM" id="Phobius"/>
    </source>
</evidence>
<gene>
    <name evidence="2" type="ORF">GCM10023307_05930</name>
</gene>
<dbReference type="EMBL" id="BAABJE010000001">
    <property type="protein sequence ID" value="GAA4784055.1"/>
    <property type="molecule type" value="Genomic_DNA"/>
</dbReference>
<dbReference type="Proteomes" id="UP001499959">
    <property type="component" value="Unassembled WGS sequence"/>
</dbReference>